<comment type="subcellular location">
    <subcellularLocation>
        <location evidence="1">Membrane</location>
        <topology evidence="1">Multi-pass membrane protein</topology>
    </subcellularLocation>
</comment>
<comment type="similarity">
    <text evidence="2 6">Belongs to the ATPase C chain family.</text>
</comment>
<dbReference type="SUPFAM" id="SSF81333">
    <property type="entry name" value="F1F0 ATP synthase subunit C"/>
    <property type="match status" value="1"/>
</dbReference>
<name>A0ABR2F7F6_9ROSI</name>
<gene>
    <name evidence="8" type="ORF">V6N12_028990</name>
</gene>
<evidence type="ECO:0000256" key="1">
    <source>
        <dbReference type="ARBA" id="ARBA00004141"/>
    </source>
</evidence>
<keyword evidence="9" id="KW-1185">Reference proteome</keyword>
<dbReference type="InterPro" id="IPR035921">
    <property type="entry name" value="F/V-ATP_Csub_sf"/>
</dbReference>
<dbReference type="Proteomes" id="UP001472677">
    <property type="component" value="Unassembled WGS sequence"/>
</dbReference>
<keyword evidence="3 6" id="KW-0812">Transmembrane</keyword>
<dbReference type="InterPro" id="IPR000454">
    <property type="entry name" value="ATP_synth_F0_csu"/>
</dbReference>
<sequence length="159" mass="16997">MDLISLSTILGGALDLRSATLPRRRRRRNGERGGKEMIVARCFIGIIIFSRKSLSRDENSQPEMLEGAKSMGAGTATIALVGAAVGIGNVFSSLIHSVARNPSLAKQLFGYAILGFALTKAIASFAPMMAFLILSVFRSKKESFKQAPLSHNKVGTAPC</sequence>
<dbReference type="EMBL" id="JBBPBM010000008">
    <property type="protein sequence ID" value="KAK8572950.1"/>
    <property type="molecule type" value="Genomic_DNA"/>
</dbReference>
<keyword evidence="5 6" id="KW-0472">Membrane</keyword>
<feature type="transmembrane region" description="Helical" evidence="6">
    <location>
        <begin position="111"/>
        <end position="137"/>
    </location>
</feature>
<evidence type="ECO:0000259" key="7">
    <source>
        <dbReference type="Pfam" id="PF00137"/>
    </source>
</evidence>
<evidence type="ECO:0000256" key="3">
    <source>
        <dbReference type="ARBA" id="ARBA00022692"/>
    </source>
</evidence>
<dbReference type="PANTHER" id="PTHR10031">
    <property type="entry name" value="ATP SYNTHASE LIPID-BINDING PROTEIN, MITOCHONDRIAL"/>
    <property type="match status" value="1"/>
</dbReference>
<evidence type="ECO:0000256" key="4">
    <source>
        <dbReference type="ARBA" id="ARBA00022989"/>
    </source>
</evidence>
<evidence type="ECO:0000256" key="5">
    <source>
        <dbReference type="ARBA" id="ARBA00023136"/>
    </source>
</evidence>
<reference evidence="8 9" key="1">
    <citation type="journal article" date="2024" name="G3 (Bethesda)">
        <title>Genome assembly of Hibiscus sabdariffa L. provides insights into metabolisms of medicinal natural products.</title>
        <authorList>
            <person name="Kim T."/>
        </authorList>
    </citation>
    <scope>NUCLEOTIDE SEQUENCE [LARGE SCALE GENOMIC DNA]</scope>
    <source>
        <strain evidence="8">TK-2024</strain>
        <tissue evidence="8">Old leaves</tissue>
    </source>
</reference>
<comment type="caution">
    <text evidence="8">The sequence shown here is derived from an EMBL/GenBank/DDBJ whole genome shotgun (WGS) entry which is preliminary data.</text>
</comment>
<feature type="transmembrane region" description="Helical" evidence="6">
    <location>
        <begin position="71"/>
        <end position="91"/>
    </location>
</feature>
<keyword evidence="6" id="KW-0375">Hydrogen ion transport</keyword>
<keyword evidence="6" id="KW-0446">Lipid-binding</keyword>
<keyword evidence="6" id="KW-0813">Transport</keyword>
<feature type="domain" description="V-ATPase proteolipid subunit C-like" evidence="7">
    <location>
        <begin position="71"/>
        <end position="133"/>
    </location>
</feature>
<evidence type="ECO:0000256" key="2">
    <source>
        <dbReference type="ARBA" id="ARBA00006704"/>
    </source>
</evidence>
<evidence type="ECO:0000313" key="8">
    <source>
        <dbReference type="EMBL" id="KAK8572950.1"/>
    </source>
</evidence>
<dbReference type="PRINTS" id="PR00124">
    <property type="entry name" value="ATPASEC"/>
</dbReference>
<keyword evidence="4 6" id="KW-1133">Transmembrane helix</keyword>
<protein>
    <recommendedName>
        <fullName evidence="7">V-ATPase proteolipid subunit C-like domain-containing protein</fullName>
    </recommendedName>
</protein>
<evidence type="ECO:0000256" key="6">
    <source>
        <dbReference type="RuleBase" id="RU004221"/>
    </source>
</evidence>
<evidence type="ECO:0000313" key="9">
    <source>
        <dbReference type="Proteomes" id="UP001472677"/>
    </source>
</evidence>
<dbReference type="InterPro" id="IPR002379">
    <property type="entry name" value="ATPase_proteolipid_c-like_dom"/>
</dbReference>
<dbReference type="InterPro" id="IPR038662">
    <property type="entry name" value="ATP_synth_F0_csu_sf"/>
</dbReference>
<dbReference type="CDD" id="cd18182">
    <property type="entry name" value="ATP-synt_Fo_c_ATP5G3"/>
    <property type="match status" value="1"/>
</dbReference>
<organism evidence="8 9">
    <name type="scientific">Hibiscus sabdariffa</name>
    <name type="common">roselle</name>
    <dbReference type="NCBI Taxonomy" id="183260"/>
    <lineage>
        <taxon>Eukaryota</taxon>
        <taxon>Viridiplantae</taxon>
        <taxon>Streptophyta</taxon>
        <taxon>Embryophyta</taxon>
        <taxon>Tracheophyta</taxon>
        <taxon>Spermatophyta</taxon>
        <taxon>Magnoliopsida</taxon>
        <taxon>eudicotyledons</taxon>
        <taxon>Gunneridae</taxon>
        <taxon>Pentapetalae</taxon>
        <taxon>rosids</taxon>
        <taxon>malvids</taxon>
        <taxon>Malvales</taxon>
        <taxon>Malvaceae</taxon>
        <taxon>Malvoideae</taxon>
        <taxon>Hibiscus</taxon>
    </lineage>
</organism>
<accession>A0ABR2F7F6</accession>
<dbReference type="HAMAP" id="MF_01396">
    <property type="entry name" value="ATP_synth_c_bact"/>
    <property type="match status" value="1"/>
</dbReference>
<dbReference type="PANTHER" id="PTHR10031:SF0">
    <property type="entry name" value="ATPASE PROTEIN 9"/>
    <property type="match status" value="1"/>
</dbReference>
<dbReference type="Pfam" id="PF00137">
    <property type="entry name" value="ATP-synt_C"/>
    <property type="match status" value="1"/>
</dbReference>
<dbReference type="Gene3D" id="1.20.20.10">
    <property type="entry name" value="F1F0 ATP synthase subunit C"/>
    <property type="match status" value="1"/>
</dbReference>
<proteinExistence type="inferred from homology"/>
<keyword evidence="6" id="KW-0406">Ion transport</keyword>